<keyword evidence="4" id="KW-0560">Oxidoreductase</keyword>
<dbReference type="Pfam" id="PF00881">
    <property type="entry name" value="Nitroreductase"/>
    <property type="match status" value="1"/>
</dbReference>
<sequence>MPKQHSNKTMELLYQRASCRSFLDKNIEPEILNEIISAGLHGATGGNLQPYCIIKITSDEKKKRLVDECEMQKLVYKAPVDLLFCIDWRRLGRWAEACDAPFSATNSYHHFWIALQDTVICAQNICTAADAVGLGSVYIGTVESCFMELKSICNIPDGVFPVVLVSLGYPTTYPAPRNKLGIEALVHEEEYKDLPVEDIIRFHDDKYEHKTFPITEKKLSTIYKVVSDVYDESKAKEITDKIKEQGHINMAQRYFGLHYMANWACSDNKEFIDTLINYGFDWIKGN</sequence>
<keyword evidence="7" id="KW-1185">Reference proteome</keyword>
<evidence type="ECO:0000256" key="1">
    <source>
        <dbReference type="ARBA" id="ARBA00008366"/>
    </source>
</evidence>
<dbReference type="InterPro" id="IPR000415">
    <property type="entry name" value="Nitroreductase-like"/>
</dbReference>
<dbReference type="SUPFAM" id="SSF55469">
    <property type="entry name" value="FMN-dependent nitroreductase-like"/>
    <property type="match status" value="1"/>
</dbReference>
<keyword evidence="3" id="KW-0288">FMN</keyword>
<name>A0A9W6DHA4_9FIRM</name>
<comment type="caution">
    <text evidence="6">The sequence shown here is derived from an EMBL/GenBank/DDBJ whole genome shotgun (WGS) entry which is preliminary data.</text>
</comment>
<proteinExistence type="inferred from homology"/>
<evidence type="ECO:0000313" key="6">
    <source>
        <dbReference type="EMBL" id="GKX31248.1"/>
    </source>
</evidence>
<evidence type="ECO:0000256" key="4">
    <source>
        <dbReference type="ARBA" id="ARBA00023002"/>
    </source>
</evidence>
<dbReference type="AlphaFoldDB" id="A0A9W6DHA4"/>
<dbReference type="PANTHER" id="PTHR43425:SF2">
    <property type="entry name" value="OXYGEN-INSENSITIVE NADPH NITROREDUCTASE"/>
    <property type="match status" value="1"/>
</dbReference>
<evidence type="ECO:0000256" key="3">
    <source>
        <dbReference type="ARBA" id="ARBA00022643"/>
    </source>
</evidence>
<comment type="similarity">
    <text evidence="1">Belongs to the flavin oxidoreductase frp family.</text>
</comment>
<gene>
    <name evidence="6" type="ORF">SH1V18_37280</name>
</gene>
<feature type="domain" description="Nitroreductase" evidence="5">
    <location>
        <begin position="14"/>
        <end position="169"/>
    </location>
</feature>
<reference evidence="6" key="1">
    <citation type="submission" date="2022-06" db="EMBL/GenBank/DDBJ databases">
        <title>Vallitalea longa sp. nov., an anaerobic bacterium isolated from marine sediment.</title>
        <authorList>
            <person name="Hirano S."/>
            <person name="Terahara T."/>
            <person name="Mori K."/>
            <person name="Hamada M."/>
            <person name="Matsumoto R."/>
            <person name="Kobayashi T."/>
        </authorList>
    </citation>
    <scope>NUCLEOTIDE SEQUENCE</scope>
    <source>
        <strain evidence="6">SH18-1</strain>
    </source>
</reference>
<keyword evidence="2" id="KW-0285">Flavoprotein</keyword>
<accession>A0A9W6DHA4</accession>
<dbReference type="Gene3D" id="3.40.109.10">
    <property type="entry name" value="NADH Oxidase"/>
    <property type="match status" value="1"/>
</dbReference>
<dbReference type="InterPro" id="IPR016446">
    <property type="entry name" value="Flavin_OxRdtase_Frp"/>
</dbReference>
<protein>
    <recommendedName>
        <fullName evidence="5">Nitroreductase domain-containing protein</fullName>
    </recommendedName>
</protein>
<dbReference type="GO" id="GO:0016491">
    <property type="term" value="F:oxidoreductase activity"/>
    <property type="evidence" value="ECO:0007669"/>
    <property type="project" value="UniProtKB-KW"/>
</dbReference>
<evidence type="ECO:0000313" key="7">
    <source>
        <dbReference type="Proteomes" id="UP001144256"/>
    </source>
</evidence>
<dbReference type="InterPro" id="IPR029479">
    <property type="entry name" value="Nitroreductase"/>
</dbReference>
<evidence type="ECO:0000259" key="5">
    <source>
        <dbReference type="Pfam" id="PF00881"/>
    </source>
</evidence>
<dbReference type="EMBL" id="BRLB01000015">
    <property type="protein sequence ID" value="GKX31248.1"/>
    <property type="molecule type" value="Genomic_DNA"/>
</dbReference>
<dbReference type="RefSeq" id="WP_281818113.1">
    <property type="nucleotide sequence ID" value="NZ_BRLB01000015.1"/>
</dbReference>
<organism evidence="6 7">
    <name type="scientific">Vallitalea longa</name>
    <dbReference type="NCBI Taxonomy" id="2936439"/>
    <lineage>
        <taxon>Bacteria</taxon>
        <taxon>Bacillati</taxon>
        <taxon>Bacillota</taxon>
        <taxon>Clostridia</taxon>
        <taxon>Lachnospirales</taxon>
        <taxon>Vallitaleaceae</taxon>
        <taxon>Vallitalea</taxon>
    </lineage>
</organism>
<dbReference type="PANTHER" id="PTHR43425">
    <property type="entry name" value="OXYGEN-INSENSITIVE NADPH NITROREDUCTASE"/>
    <property type="match status" value="1"/>
</dbReference>
<dbReference type="Proteomes" id="UP001144256">
    <property type="component" value="Unassembled WGS sequence"/>
</dbReference>
<evidence type="ECO:0000256" key="2">
    <source>
        <dbReference type="ARBA" id="ARBA00022630"/>
    </source>
</evidence>